<dbReference type="Pfam" id="PF05043">
    <property type="entry name" value="Mga"/>
    <property type="match status" value="1"/>
</dbReference>
<dbReference type="PANTHER" id="PTHR30185">
    <property type="entry name" value="CRYPTIC BETA-GLUCOSIDE BGL OPERON ANTITERMINATOR"/>
    <property type="match status" value="1"/>
</dbReference>
<dbReference type="InterPro" id="IPR011608">
    <property type="entry name" value="PRD"/>
</dbReference>
<dbReference type="InterPro" id="IPR013196">
    <property type="entry name" value="HTH_11"/>
</dbReference>
<evidence type="ECO:0000256" key="2">
    <source>
        <dbReference type="ARBA" id="ARBA00023015"/>
    </source>
</evidence>
<evidence type="ECO:0000259" key="5">
    <source>
        <dbReference type="PROSITE" id="PS51094"/>
    </source>
</evidence>
<dbReference type="Gene3D" id="1.10.10.10">
    <property type="entry name" value="Winged helix-like DNA-binding domain superfamily/Winged helix DNA-binding domain"/>
    <property type="match status" value="1"/>
</dbReference>
<dbReference type="EMBL" id="FUYF01000014">
    <property type="protein sequence ID" value="SKA91904.1"/>
    <property type="molecule type" value="Genomic_DNA"/>
</dbReference>
<dbReference type="InterPro" id="IPR016152">
    <property type="entry name" value="PTrfase/Anion_transptr"/>
</dbReference>
<organism evidence="7 8">
    <name type="scientific">Gemmiger formicilis</name>
    <dbReference type="NCBI Taxonomy" id="745368"/>
    <lineage>
        <taxon>Bacteria</taxon>
        <taxon>Bacillati</taxon>
        <taxon>Bacillota</taxon>
        <taxon>Clostridia</taxon>
        <taxon>Eubacteriales</taxon>
        <taxon>Gemmiger</taxon>
    </lineage>
</organism>
<evidence type="ECO:0000256" key="1">
    <source>
        <dbReference type="ARBA" id="ARBA00022737"/>
    </source>
</evidence>
<accession>A0A1T4XQU7</accession>
<evidence type="ECO:0000313" key="7">
    <source>
        <dbReference type="EMBL" id="SKA91904.1"/>
    </source>
</evidence>
<dbReference type="SUPFAM" id="SSF55804">
    <property type="entry name" value="Phoshotransferase/anion transport protein"/>
    <property type="match status" value="1"/>
</dbReference>
<dbReference type="GO" id="GO:0006355">
    <property type="term" value="P:regulation of DNA-templated transcription"/>
    <property type="evidence" value="ECO:0007669"/>
    <property type="project" value="InterPro"/>
</dbReference>
<dbReference type="PANTHER" id="PTHR30185:SF12">
    <property type="entry name" value="TRANSCRIPTIONAL REGULATOR MANR"/>
    <property type="match status" value="1"/>
</dbReference>
<feature type="domain" description="PRD" evidence="6">
    <location>
        <begin position="225"/>
        <end position="329"/>
    </location>
</feature>
<keyword evidence="2" id="KW-0805">Transcription regulation</keyword>
<name>A0A1T4XQU7_9FIRM</name>
<dbReference type="STRING" id="745368.SAMN02745178_02180"/>
<sequence>MPLFFWGRVGVYYEYKSKAGCPTLQYGSYSSAPPGEKKPIYATHSTKRKDPPFIASKQNQLVQTLLDQNQQLNATQLANSLGVSVRTVHNYINAVNAQYQDAIVSTPTGYRIAPAMAQQMLHQSPSDIPQNAQDRCTYILNRLVQKGGSLNLYDLCDEIYISATTFHGLMGKMRRLTREYDLSLAVSGDTVTLTGSERNKRRLLSGLLYHESASAFTSTDSLQAAFPSIDIEKIRADVMDVLNENHYFINDYSLLNLLLHIAIAINRVQNGCVYTEAPSTMHPLDPQNERLAQELTERLARNFNIRFSAAEQYEMALLLVSRTSMLDYAAITPDNIADYIGSDCTDLVHQLINTVKDFYDINLDEPEFFIRFALHTHNLLVRAQNRSFCKNPLVSEIRQSCPLIYDVSVQLSGIIREKTGITLDEDEIAYIALHLGGALETQKELANRVPAVLYCPSYYNMDSSLADRISRRMQGKILLTNVFTKESLLDQLTGSALVISTVRPHRVLDMPLVLISPFLTNSDIMALNRKVEEINTQARRENFRRSLSAILTPELFETGSHCTTREEVVHHMCSRLLALGCTTPAFEAAVMERESISSTAFGQFAIPHTLKMCSPRTCMAVYVSRTPICWDDTAVNLVIMLSFNPNDRKIFYDIFEPLSMILLDSNNLKGALLCRDYTAFIDFLVERME</sequence>
<reference evidence="7 8" key="1">
    <citation type="submission" date="2017-02" db="EMBL/GenBank/DDBJ databases">
        <authorList>
            <person name="Peterson S.W."/>
        </authorList>
    </citation>
    <scope>NUCLEOTIDE SEQUENCE [LARGE SCALE GENOMIC DNA]</scope>
    <source>
        <strain evidence="7 8">ATCC 27749</strain>
    </source>
</reference>
<feature type="domain" description="PRD" evidence="6">
    <location>
        <begin position="339"/>
        <end position="445"/>
    </location>
</feature>
<dbReference type="InterPro" id="IPR036634">
    <property type="entry name" value="PRD_sf"/>
</dbReference>
<evidence type="ECO:0000313" key="8">
    <source>
        <dbReference type="Proteomes" id="UP000190286"/>
    </source>
</evidence>
<proteinExistence type="predicted"/>
<dbReference type="Gene3D" id="1.10.1790.10">
    <property type="entry name" value="PRD domain"/>
    <property type="match status" value="2"/>
</dbReference>
<dbReference type="Pfam" id="PF00359">
    <property type="entry name" value="PTS_EIIA_2"/>
    <property type="match status" value="1"/>
</dbReference>
<gene>
    <name evidence="7" type="ORF">SAMN02745178_02180</name>
</gene>
<evidence type="ECO:0000259" key="6">
    <source>
        <dbReference type="PROSITE" id="PS51372"/>
    </source>
</evidence>
<dbReference type="Gene3D" id="3.40.930.10">
    <property type="entry name" value="Mannitol-specific EII, Chain A"/>
    <property type="match status" value="1"/>
</dbReference>
<protein>
    <submittedName>
        <fullName evidence="7">Lichenan operon transcriptional antiterminator</fullName>
    </submittedName>
</protein>
<dbReference type="Proteomes" id="UP000190286">
    <property type="component" value="Unassembled WGS sequence"/>
</dbReference>
<dbReference type="InterPro" id="IPR036388">
    <property type="entry name" value="WH-like_DNA-bd_sf"/>
</dbReference>
<dbReference type="PROSITE" id="PS51094">
    <property type="entry name" value="PTS_EIIA_TYPE_2"/>
    <property type="match status" value="1"/>
</dbReference>
<evidence type="ECO:0000256" key="4">
    <source>
        <dbReference type="ARBA" id="ARBA00023163"/>
    </source>
</evidence>
<dbReference type="Pfam" id="PF00874">
    <property type="entry name" value="PRD"/>
    <property type="match status" value="2"/>
</dbReference>
<dbReference type="PROSITE" id="PS51372">
    <property type="entry name" value="PRD_2"/>
    <property type="match status" value="2"/>
</dbReference>
<dbReference type="Pfam" id="PF08279">
    <property type="entry name" value="HTH_11"/>
    <property type="match status" value="1"/>
</dbReference>
<feature type="domain" description="PTS EIIA type-2" evidence="5">
    <location>
        <begin position="549"/>
        <end position="687"/>
    </location>
</feature>
<keyword evidence="8" id="KW-1185">Reference proteome</keyword>
<keyword evidence="4" id="KW-0804">Transcription</keyword>
<evidence type="ECO:0000256" key="3">
    <source>
        <dbReference type="ARBA" id="ARBA00023159"/>
    </source>
</evidence>
<dbReference type="InterPro" id="IPR050661">
    <property type="entry name" value="BglG_antiterminators"/>
</dbReference>
<keyword evidence="3" id="KW-0010">Activator</keyword>
<dbReference type="InterPro" id="IPR002178">
    <property type="entry name" value="PTS_EIIA_type-2_dom"/>
</dbReference>
<keyword evidence="1" id="KW-0677">Repeat</keyword>
<dbReference type="SUPFAM" id="SSF63520">
    <property type="entry name" value="PTS-regulatory domain, PRD"/>
    <property type="match status" value="2"/>
</dbReference>
<dbReference type="AlphaFoldDB" id="A0A1T4XQU7"/>
<dbReference type="InterPro" id="IPR007737">
    <property type="entry name" value="Mga_HTH"/>
</dbReference>